<dbReference type="RefSeq" id="XP_029217288.1">
    <property type="nucleotide sequence ID" value="XM_029366828.1"/>
</dbReference>
<protein>
    <submittedName>
        <fullName evidence="2">Uncharacterized protein</fullName>
    </submittedName>
</protein>
<feature type="region of interest" description="Disordered" evidence="1">
    <location>
        <begin position="1"/>
        <end position="29"/>
    </location>
</feature>
<evidence type="ECO:0000313" key="3">
    <source>
        <dbReference type="Proteomes" id="UP000224006"/>
    </source>
</evidence>
<proteinExistence type="predicted"/>
<dbReference type="AlphaFoldDB" id="A0A2A9M5R1"/>
<dbReference type="GeneID" id="40313404"/>
<dbReference type="KEGG" id="bbes:BESB_084780"/>
<name>A0A2A9M5R1_BESBE</name>
<sequence length="157" mass="17251">MPAAEVKSAGTERPPQKTRRRAPHSRTQVLMTARAALFFLRNEKRKRASQEPPDKHDAGVPLPGAPHEAELRKHTGARPATALASRPRSQHVTYVLLHVHSDSRTPSAPEFGASDEASARLAAETSPSGALRSTRLSRQKRQLRSVTECSPTWGRRA</sequence>
<reference evidence="2 3" key="1">
    <citation type="submission" date="2017-09" db="EMBL/GenBank/DDBJ databases">
        <title>Genome sequencing of Besnoitia besnoiti strain Bb-Ger1.</title>
        <authorList>
            <person name="Schares G."/>
            <person name="Venepally P."/>
            <person name="Lorenzi H.A."/>
        </authorList>
    </citation>
    <scope>NUCLEOTIDE SEQUENCE [LARGE SCALE GENOMIC DNA]</scope>
    <source>
        <strain evidence="2 3">Bb-Ger1</strain>
    </source>
</reference>
<gene>
    <name evidence="2" type="ORF">BESB_084780</name>
</gene>
<evidence type="ECO:0000313" key="2">
    <source>
        <dbReference type="EMBL" id="PFH33279.1"/>
    </source>
</evidence>
<evidence type="ECO:0000256" key="1">
    <source>
        <dbReference type="SAM" id="MobiDB-lite"/>
    </source>
</evidence>
<dbReference type="Proteomes" id="UP000224006">
    <property type="component" value="Chromosome VIII"/>
</dbReference>
<organism evidence="2 3">
    <name type="scientific">Besnoitia besnoiti</name>
    <name type="common">Apicomplexan protozoan</name>
    <dbReference type="NCBI Taxonomy" id="94643"/>
    <lineage>
        <taxon>Eukaryota</taxon>
        <taxon>Sar</taxon>
        <taxon>Alveolata</taxon>
        <taxon>Apicomplexa</taxon>
        <taxon>Conoidasida</taxon>
        <taxon>Coccidia</taxon>
        <taxon>Eucoccidiorida</taxon>
        <taxon>Eimeriorina</taxon>
        <taxon>Sarcocystidae</taxon>
        <taxon>Besnoitia</taxon>
    </lineage>
</organism>
<dbReference type="EMBL" id="NWUJ01000009">
    <property type="protein sequence ID" value="PFH33279.1"/>
    <property type="molecule type" value="Genomic_DNA"/>
</dbReference>
<feature type="region of interest" description="Disordered" evidence="1">
    <location>
        <begin position="41"/>
        <end position="157"/>
    </location>
</feature>
<feature type="compositionally biased region" description="Basic and acidic residues" evidence="1">
    <location>
        <begin position="48"/>
        <end position="58"/>
    </location>
</feature>
<dbReference type="VEuPathDB" id="ToxoDB:BESB_084780"/>
<comment type="caution">
    <text evidence="2">The sequence shown here is derived from an EMBL/GenBank/DDBJ whole genome shotgun (WGS) entry which is preliminary data.</text>
</comment>
<keyword evidence="3" id="KW-1185">Reference proteome</keyword>
<accession>A0A2A9M5R1</accession>